<dbReference type="CDD" id="cd05251">
    <property type="entry name" value="NmrA_like_SDR_a"/>
    <property type="match status" value="1"/>
</dbReference>
<feature type="domain" description="NmrA-like" evidence="4">
    <location>
        <begin position="2"/>
        <end position="291"/>
    </location>
</feature>
<keyword evidence="2" id="KW-0521">NADP</keyword>
<evidence type="ECO:0000256" key="1">
    <source>
        <dbReference type="ARBA" id="ARBA00006328"/>
    </source>
</evidence>
<gene>
    <name evidence="5" type="ORF">I350_05734</name>
</gene>
<name>A0A1E3JSL1_9TREE</name>
<reference evidence="5 6" key="1">
    <citation type="submission" date="2016-06" db="EMBL/GenBank/DDBJ databases">
        <title>Evolution of pathogenesis and genome organization in the Tremellales.</title>
        <authorList>
            <person name="Cuomo C."/>
            <person name="Litvintseva A."/>
            <person name="Heitman J."/>
            <person name="Chen Y."/>
            <person name="Sun S."/>
            <person name="Springer D."/>
            <person name="Dromer F."/>
            <person name="Young S."/>
            <person name="Zeng Q."/>
            <person name="Chapman S."/>
            <person name="Gujja S."/>
            <person name="Saif S."/>
            <person name="Birren B."/>
        </authorList>
    </citation>
    <scope>NUCLEOTIDE SEQUENCE [LARGE SCALE GENOMIC DNA]</scope>
    <source>
        <strain evidence="5 6">CBS 6273</strain>
    </source>
</reference>
<dbReference type="PANTHER" id="PTHR42748">
    <property type="entry name" value="NITROGEN METABOLITE REPRESSION PROTEIN NMRA FAMILY MEMBER"/>
    <property type="match status" value="1"/>
</dbReference>
<dbReference type="InterPro" id="IPR036291">
    <property type="entry name" value="NAD(P)-bd_dom_sf"/>
</dbReference>
<dbReference type="OrthoDB" id="300709at2759"/>
<sequence length="312" mass="34168">MKVFVFAATGAQGSSVCKYALDAGYQVYGLTRTPSSTKAKALATSGVHVVQGDMADPASYTSHLNGQAFDAAFINTDFFSKFIPNGGDSLAAQKGEVEEGIAAADACIAAGVKHIIYSTLDEVAEGACAHFESKAAVSKYIQEKKYPYTNLYVSSYYSNFTKRGMLHRISTEDGGQRWVVDYFSPDDTKIATYADEETGLWVLEAWKNPEKWIGKSLLGKDMHACSEFLTIAEMADILTRVTGVPVGTPQITKEFFYSDAHKQALGEEIWASMKLLTEGQRDIEASKQVVPNPMTMEVWARQSSELRKLLGI</sequence>
<evidence type="ECO:0000313" key="6">
    <source>
        <dbReference type="Proteomes" id="UP000095149"/>
    </source>
</evidence>
<dbReference type="GO" id="GO:0016491">
    <property type="term" value="F:oxidoreductase activity"/>
    <property type="evidence" value="ECO:0007669"/>
    <property type="project" value="UniProtKB-KW"/>
</dbReference>
<evidence type="ECO:0000256" key="3">
    <source>
        <dbReference type="ARBA" id="ARBA00023002"/>
    </source>
</evidence>
<organism evidence="5 6">
    <name type="scientific">Cryptococcus amylolentus CBS 6273</name>
    <dbReference type="NCBI Taxonomy" id="1296118"/>
    <lineage>
        <taxon>Eukaryota</taxon>
        <taxon>Fungi</taxon>
        <taxon>Dikarya</taxon>
        <taxon>Basidiomycota</taxon>
        <taxon>Agaricomycotina</taxon>
        <taxon>Tremellomycetes</taxon>
        <taxon>Tremellales</taxon>
        <taxon>Cryptococcaceae</taxon>
        <taxon>Cryptococcus</taxon>
    </lineage>
</organism>
<dbReference type="GO" id="GO:0005634">
    <property type="term" value="C:nucleus"/>
    <property type="evidence" value="ECO:0007669"/>
    <property type="project" value="TreeGrafter"/>
</dbReference>
<evidence type="ECO:0000259" key="4">
    <source>
        <dbReference type="Pfam" id="PF05368"/>
    </source>
</evidence>
<dbReference type="EMBL" id="MEKH01000009">
    <property type="protein sequence ID" value="ODO02892.1"/>
    <property type="molecule type" value="Genomic_DNA"/>
</dbReference>
<dbReference type="InterPro" id="IPR051164">
    <property type="entry name" value="NmrA-like_oxidored"/>
</dbReference>
<protein>
    <recommendedName>
        <fullName evidence="4">NmrA-like domain-containing protein</fullName>
    </recommendedName>
</protein>
<dbReference type="AlphaFoldDB" id="A0A1E3JSL1"/>
<evidence type="ECO:0000313" key="5">
    <source>
        <dbReference type="EMBL" id="ODO02892.1"/>
    </source>
</evidence>
<dbReference type="Gene3D" id="3.90.25.10">
    <property type="entry name" value="UDP-galactose 4-epimerase, domain 1"/>
    <property type="match status" value="1"/>
</dbReference>
<evidence type="ECO:0000256" key="2">
    <source>
        <dbReference type="ARBA" id="ARBA00022857"/>
    </source>
</evidence>
<accession>A0A1E3JSL1</accession>
<dbReference type="InterPro" id="IPR008030">
    <property type="entry name" value="NmrA-like"/>
</dbReference>
<dbReference type="Pfam" id="PF05368">
    <property type="entry name" value="NmrA"/>
    <property type="match status" value="1"/>
</dbReference>
<dbReference type="Gene3D" id="3.40.50.720">
    <property type="entry name" value="NAD(P)-binding Rossmann-like Domain"/>
    <property type="match status" value="1"/>
</dbReference>
<proteinExistence type="inferred from homology"/>
<dbReference type="Proteomes" id="UP000095149">
    <property type="component" value="Unassembled WGS sequence"/>
</dbReference>
<dbReference type="PANTHER" id="PTHR42748:SF30">
    <property type="entry name" value="NMRA-LIKE DOMAIN-CONTAINING PROTEIN"/>
    <property type="match status" value="1"/>
</dbReference>
<dbReference type="SUPFAM" id="SSF51735">
    <property type="entry name" value="NAD(P)-binding Rossmann-fold domains"/>
    <property type="match status" value="1"/>
</dbReference>
<keyword evidence="3" id="KW-0560">Oxidoreductase</keyword>
<comment type="similarity">
    <text evidence="1">Belongs to the NmrA-type oxidoreductase family.</text>
</comment>
<comment type="caution">
    <text evidence="5">The sequence shown here is derived from an EMBL/GenBank/DDBJ whole genome shotgun (WGS) entry which is preliminary data.</text>
</comment>